<evidence type="ECO:0000256" key="7">
    <source>
        <dbReference type="ARBA" id="ARBA00023065"/>
    </source>
</evidence>
<feature type="transmembrane region" description="Helical" evidence="10">
    <location>
        <begin position="304"/>
        <end position="326"/>
    </location>
</feature>
<feature type="transmembrane region" description="Helical" evidence="10">
    <location>
        <begin position="194"/>
        <end position="213"/>
    </location>
</feature>
<dbReference type="Gene3D" id="3.30.70.1450">
    <property type="entry name" value="Regulator of K+ conductance, C-terminal domain"/>
    <property type="match status" value="1"/>
</dbReference>
<evidence type="ECO:0000256" key="5">
    <source>
        <dbReference type="ARBA" id="ARBA00022692"/>
    </source>
</evidence>
<dbReference type="PROSITE" id="PS51202">
    <property type="entry name" value="RCK_C"/>
    <property type="match status" value="1"/>
</dbReference>
<dbReference type="NCBIfam" id="NF003716">
    <property type="entry name" value="PRK05326.1-3"/>
    <property type="match status" value="1"/>
</dbReference>
<feature type="transmembrane region" description="Helical" evidence="10">
    <location>
        <begin position="369"/>
        <end position="392"/>
    </location>
</feature>
<dbReference type="NCBIfam" id="NF003715">
    <property type="entry name" value="PRK05326.1-2"/>
    <property type="match status" value="1"/>
</dbReference>
<proteinExistence type="predicted"/>
<feature type="transmembrane region" description="Helical" evidence="10">
    <location>
        <begin position="121"/>
        <end position="145"/>
    </location>
</feature>
<dbReference type="Pfam" id="PF02080">
    <property type="entry name" value="TrkA_C"/>
    <property type="match status" value="1"/>
</dbReference>
<protein>
    <submittedName>
        <fullName evidence="12">Cell volume regulation protein A</fullName>
    </submittedName>
</protein>
<dbReference type="InterPro" id="IPR006037">
    <property type="entry name" value="RCK_C"/>
</dbReference>
<feature type="transmembrane region" description="Helical" evidence="10">
    <location>
        <begin position="6"/>
        <end position="25"/>
    </location>
</feature>
<keyword evidence="9" id="KW-0175">Coiled coil</keyword>
<evidence type="ECO:0000256" key="8">
    <source>
        <dbReference type="ARBA" id="ARBA00023136"/>
    </source>
</evidence>
<evidence type="ECO:0000313" key="13">
    <source>
        <dbReference type="Proteomes" id="UP001225646"/>
    </source>
</evidence>
<organism evidence="12 13">
    <name type="scientific">Aeribacillus alveayuensis</name>
    <dbReference type="NCBI Taxonomy" id="279215"/>
    <lineage>
        <taxon>Bacteria</taxon>
        <taxon>Bacillati</taxon>
        <taxon>Bacillota</taxon>
        <taxon>Bacilli</taxon>
        <taxon>Bacillales</taxon>
        <taxon>Bacillaceae</taxon>
        <taxon>Aeribacillus</taxon>
    </lineage>
</organism>
<evidence type="ECO:0000256" key="1">
    <source>
        <dbReference type="ARBA" id="ARBA00004651"/>
    </source>
</evidence>
<dbReference type="SUPFAM" id="SSF116726">
    <property type="entry name" value="TrkA C-terminal domain-like"/>
    <property type="match status" value="1"/>
</dbReference>
<keyword evidence="5 10" id="KW-0812">Transmembrane</keyword>
<comment type="caution">
    <text evidence="12">The sequence shown here is derived from an EMBL/GenBank/DDBJ whole genome shotgun (WGS) entry which is preliminary data.</text>
</comment>
<evidence type="ECO:0000259" key="11">
    <source>
        <dbReference type="PROSITE" id="PS51202"/>
    </source>
</evidence>
<keyword evidence="3" id="KW-0050">Antiport</keyword>
<keyword evidence="7" id="KW-0406">Ion transport</keyword>
<feature type="transmembrane region" description="Helical" evidence="10">
    <location>
        <begin position="65"/>
        <end position="82"/>
    </location>
</feature>
<dbReference type="Pfam" id="PF00999">
    <property type="entry name" value="Na_H_Exchanger"/>
    <property type="match status" value="1"/>
</dbReference>
<reference evidence="12 13" key="1">
    <citation type="submission" date="2023-07" db="EMBL/GenBank/DDBJ databases">
        <title>Genomic Encyclopedia of Type Strains, Phase IV (KMG-IV): sequencing the most valuable type-strain genomes for metagenomic binning, comparative biology and taxonomic classification.</title>
        <authorList>
            <person name="Goeker M."/>
        </authorList>
    </citation>
    <scope>NUCLEOTIDE SEQUENCE [LARGE SCALE GENOMIC DNA]</scope>
    <source>
        <strain evidence="12 13">DSM 19092</strain>
    </source>
</reference>
<feature type="transmembrane region" description="Helical" evidence="10">
    <location>
        <begin position="279"/>
        <end position="298"/>
    </location>
</feature>
<dbReference type="PANTHER" id="PTHR32507">
    <property type="entry name" value="NA(+)/H(+) ANTIPORTER 1"/>
    <property type="match status" value="1"/>
</dbReference>
<comment type="subcellular location">
    <subcellularLocation>
        <location evidence="1">Cell membrane</location>
        <topology evidence="1">Multi-pass membrane protein</topology>
    </subcellularLocation>
</comment>
<keyword evidence="13" id="KW-1185">Reference proteome</keyword>
<keyword evidence="4" id="KW-1003">Cell membrane</keyword>
<feature type="transmembrane region" description="Helical" evidence="10">
    <location>
        <begin position="94"/>
        <end position="115"/>
    </location>
</feature>
<dbReference type="EMBL" id="JAUSTR010000024">
    <property type="protein sequence ID" value="MDQ0163775.1"/>
    <property type="molecule type" value="Genomic_DNA"/>
</dbReference>
<evidence type="ECO:0000313" key="12">
    <source>
        <dbReference type="EMBL" id="MDQ0163775.1"/>
    </source>
</evidence>
<feature type="coiled-coil region" evidence="9">
    <location>
        <begin position="477"/>
        <end position="504"/>
    </location>
</feature>
<feature type="domain" description="RCK C-terminal" evidence="11">
    <location>
        <begin position="409"/>
        <end position="490"/>
    </location>
</feature>
<evidence type="ECO:0000256" key="3">
    <source>
        <dbReference type="ARBA" id="ARBA00022449"/>
    </source>
</evidence>
<name>A0ABT9VSD2_9BACI</name>
<dbReference type="InterPro" id="IPR036721">
    <property type="entry name" value="RCK_C_sf"/>
</dbReference>
<dbReference type="InterPro" id="IPR038770">
    <property type="entry name" value="Na+/solute_symporter_sf"/>
</dbReference>
<feature type="transmembrane region" description="Helical" evidence="10">
    <location>
        <begin position="37"/>
        <end position="59"/>
    </location>
</feature>
<feature type="transmembrane region" description="Helical" evidence="10">
    <location>
        <begin position="338"/>
        <end position="363"/>
    </location>
</feature>
<gene>
    <name evidence="12" type="ORF">J2S06_002886</name>
</gene>
<keyword evidence="6 10" id="KW-1133">Transmembrane helix</keyword>
<evidence type="ECO:0000256" key="4">
    <source>
        <dbReference type="ARBA" id="ARBA00022475"/>
    </source>
</evidence>
<sequence length="514" mass="56184">MLANIFNTDTFILLTAILFIVGVLITKFSARFGVPSLVFFMMVGMIMGSDVLNIIHIDFDNTETVQMIGVFALIIILFEGGLQTNWERLRPVIIPSLSLATMGVLLTSGIVAVAAKLILDIGWLEAMLFGAIVGSTDAAAVFAVLKGQNIKPRIGATLEAESGTNDPMAVFLTIAMIELITIPDVNVLNMVGSFFLQMGLGLILGLIFGKLAVLALNRINLDSGGLYPVFATAFALLTYGITASMNGSGLLAVYVASIIIGNTEIAYRHSIFRFSEGFAWMMQILMFVILGLLVFPSDLFTWDIFFKGILISLVLMLIARPIAVYLSTMKMNYTNKELLFLSWAGLKGAVPIVLATFPLLANIEGSQQIFNLVFFIVLTSCLIQGSTITILAEKLGLTGPEKTIPMHSLELISLGKADVEMIEYEMESGAAIVGKRLIDIPFPEGSLVNAIIRNDKLITPTGNTVINPGDFLYILTSRKNKHQLKQLLQEKNNLSDELSRHEFSHKQKKERTSS</sequence>
<dbReference type="RefSeq" id="WP_419152739.1">
    <property type="nucleotide sequence ID" value="NZ_JAUSTR010000024.1"/>
</dbReference>
<dbReference type="PANTHER" id="PTHR32507:SF7">
    <property type="entry name" value="K(+)_H(+) ANTIPORTER NHAP2"/>
    <property type="match status" value="1"/>
</dbReference>
<feature type="transmembrane region" description="Helical" evidence="10">
    <location>
        <begin position="225"/>
        <end position="242"/>
    </location>
</feature>
<evidence type="ECO:0000256" key="10">
    <source>
        <dbReference type="SAM" id="Phobius"/>
    </source>
</evidence>
<keyword evidence="8 10" id="KW-0472">Membrane</keyword>
<dbReference type="Gene3D" id="1.20.1530.20">
    <property type="match status" value="1"/>
</dbReference>
<feature type="transmembrane region" description="Helical" evidence="10">
    <location>
        <begin position="248"/>
        <end position="267"/>
    </location>
</feature>
<dbReference type="InterPro" id="IPR006153">
    <property type="entry name" value="Cation/H_exchanger_TM"/>
</dbReference>
<evidence type="ECO:0000256" key="2">
    <source>
        <dbReference type="ARBA" id="ARBA00022448"/>
    </source>
</evidence>
<dbReference type="Proteomes" id="UP001225646">
    <property type="component" value="Unassembled WGS sequence"/>
</dbReference>
<accession>A0ABT9VSD2</accession>
<evidence type="ECO:0000256" key="9">
    <source>
        <dbReference type="SAM" id="Coils"/>
    </source>
</evidence>
<keyword evidence="2" id="KW-0813">Transport</keyword>
<evidence type="ECO:0000256" key="6">
    <source>
        <dbReference type="ARBA" id="ARBA00022989"/>
    </source>
</evidence>
<feature type="transmembrane region" description="Helical" evidence="10">
    <location>
        <begin position="166"/>
        <end position="182"/>
    </location>
</feature>